<feature type="compositionally biased region" description="Basic and acidic residues" evidence="1">
    <location>
        <begin position="265"/>
        <end position="276"/>
    </location>
</feature>
<feature type="transmembrane region" description="Helical" evidence="2">
    <location>
        <begin position="149"/>
        <end position="171"/>
    </location>
</feature>
<evidence type="ECO:0000313" key="4">
    <source>
        <dbReference type="Proteomes" id="UP000035682"/>
    </source>
</evidence>
<evidence type="ECO:0000313" key="3">
    <source>
        <dbReference type="EMBL" id="CEF71245.1"/>
    </source>
</evidence>
<dbReference type="Proteomes" id="UP000035682">
    <property type="component" value="Unplaced"/>
</dbReference>
<dbReference type="WormBase" id="SRAE_X000057200">
    <property type="protein sequence ID" value="SRP00729"/>
    <property type="gene ID" value="WBGene00266131"/>
</dbReference>
<reference evidence="5" key="2">
    <citation type="submission" date="2020-12" db="UniProtKB">
        <authorList>
            <consortium name="WormBaseParasite"/>
        </authorList>
    </citation>
    <scope>IDENTIFICATION</scope>
</reference>
<feature type="transmembrane region" description="Helical" evidence="2">
    <location>
        <begin position="117"/>
        <end position="137"/>
    </location>
</feature>
<keyword evidence="2" id="KW-1133">Transmembrane helix</keyword>
<dbReference type="RefSeq" id="XP_024510441.1">
    <property type="nucleotide sequence ID" value="XM_024644933.1"/>
</dbReference>
<dbReference type="CTD" id="36383625"/>
<proteinExistence type="predicted"/>
<organism evidence="3">
    <name type="scientific">Strongyloides ratti</name>
    <name type="common">Parasitic roundworm</name>
    <dbReference type="NCBI Taxonomy" id="34506"/>
    <lineage>
        <taxon>Eukaryota</taxon>
        <taxon>Metazoa</taxon>
        <taxon>Ecdysozoa</taxon>
        <taxon>Nematoda</taxon>
        <taxon>Chromadorea</taxon>
        <taxon>Rhabditida</taxon>
        <taxon>Tylenchina</taxon>
        <taxon>Panagrolaimomorpha</taxon>
        <taxon>Strongyloidoidea</taxon>
        <taxon>Strongyloididae</taxon>
        <taxon>Strongyloides</taxon>
    </lineage>
</organism>
<feature type="transmembrane region" description="Helical" evidence="2">
    <location>
        <begin position="12"/>
        <end position="34"/>
    </location>
</feature>
<name>A0A090LN39_STRRB</name>
<feature type="compositionally biased region" description="Polar residues" evidence="1">
    <location>
        <begin position="278"/>
        <end position="290"/>
    </location>
</feature>
<gene>
    <name evidence="3 5 6" type="ORF">SRAE_X000057200</name>
</gene>
<dbReference type="WBParaSite" id="SRAE_X000057200.1">
    <property type="protein sequence ID" value="SRAE_X000057200.1"/>
    <property type="gene ID" value="WBGene00266131"/>
</dbReference>
<dbReference type="PANTHER" id="PTHR36694">
    <property type="entry name" value="PASIFLORA 1, ISOFORM A-RELATED"/>
    <property type="match status" value="1"/>
</dbReference>
<dbReference type="EMBL" id="LN609530">
    <property type="protein sequence ID" value="CEF71245.1"/>
    <property type="molecule type" value="Genomic_DNA"/>
</dbReference>
<accession>A0A090LN39</accession>
<feature type="transmembrane region" description="Helical" evidence="2">
    <location>
        <begin position="80"/>
        <end position="105"/>
    </location>
</feature>
<keyword evidence="4" id="KW-1185">Reference proteome</keyword>
<evidence type="ECO:0000256" key="2">
    <source>
        <dbReference type="SAM" id="Phobius"/>
    </source>
</evidence>
<dbReference type="OrthoDB" id="5830419at2759"/>
<dbReference type="OMA" id="IGINSIC"/>
<keyword evidence="2" id="KW-0472">Membrane</keyword>
<feature type="region of interest" description="Disordered" evidence="1">
    <location>
        <begin position="187"/>
        <end position="214"/>
    </location>
</feature>
<keyword evidence="2" id="KW-0812">Transmembrane</keyword>
<sequence>MTDPYACLRASSICVAGWSILFCLIQYGVLGWQVSYVRGLTWEYENRQVPFNHGLDGFAARFPGLYALYTETPERRRVNALFTIVVICLGLNFIHIFASISLLYGTIKRCPAAIWPWFCSVIPNIMLTTAYAVLWWSGDVFNEQLTMSVAEFVMSIGINSICFAIVLFYYFRIAGTFTSAIPAGFESRPESRHFSRPPSQKGYRKHDPHYRSSSKERPFFADWQLNDGQRQEYPKGSVPPWRTQWDSEPPKPFIRQYRDSKRKYERQQSRSKERARNKSLSPTRPQSRPQSRAHYKCIPLAYHPDELQRMRSKSASQLYRGHYQRQTDI</sequence>
<evidence type="ECO:0000313" key="5">
    <source>
        <dbReference type="WBParaSite" id="SRAE_X000057200.1"/>
    </source>
</evidence>
<dbReference type="PANTHER" id="PTHR36694:SF8">
    <property type="entry name" value="MARVEL DOMAIN-CONTAINING PROTEIN"/>
    <property type="match status" value="1"/>
</dbReference>
<dbReference type="GeneID" id="36383625"/>
<feature type="region of interest" description="Disordered" evidence="1">
    <location>
        <begin position="230"/>
        <end position="294"/>
    </location>
</feature>
<reference evidence="3 4" key="1">
    <citation type="submission" date="2014-09" db="EMBL/GenBank/DDBJ databases">
        <authorList>
            <person name="Martin A.A."/>
        </authorList>
    </citation>
    <scope>NUCLEOTIDE SEQUENCE</scope>
    <source>
        <strain evidence="4">ED321</strain>
        <strain evidence="3">ED321 Heterogonic</strain>
    </source>
</reference>
<protein>
    <submittedName>
        <fullName evidence="3 5">Uncharacterized protein</fullName>
    </submittedName>
</protein>
<dbReference type="AlphaFoldDB" id="A0A090LN39"/>
<evidence type="ECO:0000313" key="6">
    <source>
        <dbReference type="WormBase" id="SRAE_X000057200"/>
    </source>
</evidence>
<evidence type="ECO:0000256" key="1">
    <source>
        <dbReference type="SAM" id="MobiDB-lite"/>
    </source>
</evidence>